<dbReference type="GO" id="GO:0030416">
    <property type="term" value="P:methylamine metabolic process"/>
    <property type="evidence" value="ECO:0007669"/>
    <property type="project" value="InterPro"/>
</dbReference>
<dbReference type="GO" id="GO:0016020">
    <property type="term" value="C:membrane"/>
    <property type="evidence" value="ECO:0007669"/>
    <property type="project" value="UniProtKB-SubCell"/>
</dbReference>
<feature type="transmembrane region" description="Helical" evidence="5">
    <location>
        <begin position="119"/>
        <end position="137"/>
    </location>
</feature>
<feature type="transmembrane region" description="Helical" evidence="5">
    <location>
        <begin position="12"/>
        <end position="32"/>
    </location>
</feature>
<feature type="transmembrane region" description="Helical" evidence="5">
    <location>
        <begin position="80"/>
        <end position="99"/>
    </location>
</feature>
<evidence type="ECO:0000256" key="3">
    <source>
        <dbReference type="ARBA" id="ARBA00022989"/>
    </source>
</evidence>
<organism evidence="7 8">
    <name type="scientific">Spongiivirga citrea</name>
    <dbReference type="NCBI Taxonomy" id="1481457"/>
    <lineage>
        <taxon>Bacteria</taxon>
        <taxon>Pseudomonadati</taxon>
        <taxon>Bacteroidota</taxon>
        <taxon>Flavobacteriia</taxon>
        <taxon>Flavobacteriales</taxon>
        <taxon>Flavobacteriaceae</taxon>
        <taxon>Spongiivirga</taxon>
    </lineage>
</organism>
<keyword evidence="4 5" id="KW-0472">Membrane</keyword>
<keyword evidence="8" id="KW-1185">Reference proteome</keyword>
<dbReference type="Pfam" id="PF20329">
    <property type="entry name" value="DUF6624"/>
    <property type="match status" value="1"/>
</dbReference>
<keyword evidence="3 5" id="KW-1133">Transmembrane helix</keyword>
<dbReference type="RefSeq" id="WP_164032553.1">
    <property type="nucleotide sequence ID" value="NZ_JAABOQ010000004.1"/>
</dbReference>
<evidence type="ECO:0000256" key="4">
    <source>
        <dbReference type="ARBA" id="ARBA00023136"/>
    </source>
</evidence>
<dbReference type="NCBIfam" id="NF045576">
    <property type="entry name" value="BT_3928_fam"/>
    <property type="match status" value="1"/>
</dbReference>
<comment type="subcellular location">
    <subcellularLocation>
        <location evidence="1">Membrane</location>
        <topology evidence="1">Multi-pass membrane protein</topology>
    </subcellularLocation>
</comment>
<accession>A0A6M0CPB3</accession>
<evidence type="ECO:0000256" key="1">
    <source>
        <dbReference type="ARBA" id="ARBA00004141"/>
    </source>
</evidence>
<dbReference type="AlphaFoldDB" id="A0A6M0CPB3"/>
<feature type="domain" description="Methylamine utilisation protein MauE" evidence="6">
    <location>
        <begin position="1"/>
        <end position="136"/>
    </location>
</feature>
<keyword evidence="2 5" id="KW-0812">Transmembrane</keyword>
<evidence type="ECO:0000313" key="8">
    <source>
        <dbReference type="Proteomes" id="UP000474296"/>
    </source>
</evidence>
<evidence type="ECO:0000256" key="2">
    <source>
        <dbReference type="ARBA" id="ARBA00022692"/>
    </source>
</evidence>
<dbReference type="EMBL" id="JAABOQ010000004">
    <property type="protein sequence ID" value="NER17884.1"/>
    <property type="molecule type" value="Genomic_DNA"/>
</dbReference>
<sequence>MNIITQVCRMIVGVLFIISGFVKLTDPLGFSYKLEEYFSPEVLGLDFLAPHALTIAMSIVIFECILGVMLILGDKPKFTSWSLLLLIVFFTGLTGYSAITGKVTDCGCFGDAMKLTPVQSFIKDLVLLVLILIIFFNRNKIKPLFTKRIATIGSVLALVASTVYTMYMFNHLPAIDFRPYKINANIIENMTVPEDAPKAVFDYYWKFDVNGKEEIIKTTGEYPSSEGTFVSVDTKMVTPGYEAPIHDYIMELDGVDYTEQLMQEENLIILHAFSLRRSDKKGFEAVKSKIEEAIDSGYKVIGMTASSASEIDELKQEFGFNFDFYFCDETTLKTMIRSNPAVMKLSKGTILQKLHYNDIDELELEKVGPKLIGLNLKLKKQLDSISNLDQGIRFVLMQQEKKDKDSVATVYGIPVQAETPKYFDLYRKIDSTNLIFAEKILTEYGYPGKSMVGEPTNNAIWYVIQHNMDKIGEYIEVIKKAGAAGEIEKTLVATMEDRLLMHNGEPQIYGTQGMSYSPGQEFIWPIKDPKNVNERRKEMGFDTTIEEYALALYGDAFVYMELTLEDAKRLQNQARNNSN</sequence>
<evidence type="ECO:0000259" key="6">
    <source>
        <dbReference type="Pfam" id="PF07291"/>
    </source>
</evidence>
<evidence type="ECO:0000313" key="7">
    <source>
        <dbReference type="EMBL" id="NER17884.1"/>
    </source>
</evidence>
<dbReference type="InterPro" id="IPR046732">
    <property type="entry name" value="DUF6624"/>
</dbReference>
<feature type="transmembrane region" description="Helical" evidence="5">
    <location>
        <begin position="149"/>
        <end position="169"/>
    </location>
</feature>
<evidence type="ECO:0000256" key="5">
    <source>
        <dbReference type="SAM" id="Phobius"/>
    </source>
</evidence>
<protein>
    <submittedName>
        <fullName evidence="7">DoxX family membrane protein</fullName>
    </submittedName>
</protein>
<proteinExistence type="predicted"/>
<feature type="transmembrane region" description="Helical" evidence="5">
    <location>
        <begin position="52"/>
        <end position="73"/>
    </location>
</feature>
<gene>
    <name evidence="7" type="ORF">GWK10_11725</name>
</gene>
<reference evidence="7 8" key="1">
    <citation type="submission" date="2020-01" db="EMBL/GenBank/DDBJ databases">
        <title>Spongiivirga citrea KCTC 32990T.</title>
        <authorList>
            <person name="Wang G."/>
        </authorList>
    </citation>
    <scope>NUCLEOTIDE SEQUENCE [LARGE SCALE GENOMIC DNA]</scope>
    <source>
        <strain evidence="7 8">KCTC 32990</strain>
    </source>
</reference>
<dbReference type="Pfam" id="PF07291">
    <property type="entry name" value="MauE"/>
    <property type="match status" value="1"/>
</dbReference>
<name>A0A6M0CPB3_9FLAO</name>
<dbReference type="Proteomes" id="UP000474296">
    <property type="component" value="Unassembled WGS sequence"/>
</dbReference>
<dbReference type="InterPro" id="IPR009908">
    <property type="entry name" value="Methylamine_util_MauE"/>
</dbReference>
<comment type="caution">
    <text evidence="7">The sequence shown here is derived from an EMBL/GenBank/DDBJ whole genome shotgun (WGS) entry which is preliminary data.</text>
</comment>